<evidence type="ECO:0000313" key="1">
    <source>
        <dbReference type="EMBL" id="KAG5852650.1"/>
    </source>
</evidence>
<protein>
    <recommendedName>
        <fullName evidence="3">DUF4371 domain-containing protein</fullName>
    </recommendedName>
</protein>
<dbReference type="Proteomes" id="UP001044222">
    <property type="component" value="Unassembled WGS sequence"/>
</dbReference>
<reference evidence="1" key="1">
    <citation type="submission" date="2021-01" db="EMBL/GenBank/DDBJ databases">
        <title>A chromosome-scale assembly of European eel, Anguilla anguilla.</title>
        <authorList>
            <person name="Henkel C."/>
            <person name="Jong-Raadsen S.A."/>
            <person name="Dufour S."/>
            <person name="Weltzien F.-A."/>
            <person name="Palstra A.P."/>
            <person name="Pelster B."/>
            <person name="Spaink H.P."/>
            <person name="Van Den Thillart G.E."/>
            <person name="Jansen H."/>
            <person name="Zahm M."/>
            <person name="Klopp C."/>
            <person name="Cedric C."/>
            <person name="Louis A."/>
            <person name="Berthelot C."/>
            <person name="Parey E."/>
            <person name="Roest Crollius H."/>
            <person name="Montfort J."/>
            <person name="Robinson-Rechavi M."/>
            <person name="Bucao C."/>
            <person name="Bouchez O."/>
            <person name="Gislard M."/>
            <person name="Lluch J."/>
            <person name="Milhes M."/>
            <person name="Lampietro C."/>
            <person name="Lopez Roques C."/>
            <person name="Donnadieu C."/>
            <person name="Braasch I."/>
            <person name="Desvignes T."/>
            <person name="Postlethwait J."/>
            <person name="Bobe J."/>
            <person name="Guiguen Y."/>
            <person name="Dirks R."/>
        </authorList>
    </citation>
    <scope>NUCLEOTIDE SEQUENCE</scope>
    <source>
        <strain evidence="1">Tag_6206</strain>
        <tissue evidence="1">Liver</tissue>
    </source>
</reference>
<comment type="caution">
    <text evidence="1">The sequence shown here is derived from an EMBL/GenBank/DDBJ whole genome shotgun (WGS) entry which is preliminary data.</text>
</comment>
<proteinExistence type="predicted"/>
<dbReference type="AlphaFoldDB" id="A0A9D3MPX9"/>
<dbReference type="PANTHER" id="PTHR45913:SF21">
    <property type="entry name" value="DUF4371 DOMAIN-CONTAINING PROTEIN"/>
    <property type="match status" value="1"/>
</dbReference>
<dbReference type="PANTHER" id="PTHR45913">
    <property type="entry name" value="EPM2A-INTERACTING PROTEIN 1"/>
    <property type="match status" value="1"/>
</dbReference>
<evidence type="ECO:0000313" key="2">
    <source>
        <dbReference type="Proteomes" id="UP001044222"/>
    </source>
</evidence>
<name>A0A9D3MPX9_ANGAN</name>
<evidence type="ECO:0008006" key="3">
    <source>
        <dbReference type="Google" id="ProtNLM"/>
    </source>
</evidence>
<organism evidence="1 2">
    <name type="scientific">Anguilla anguilla</name>
    <name type="common">European freshwater eel</name>
    <name type="synonym">Muraena anguilla</name>
    <dbReference type="NCBI Taxonomy" id="7936"/>
    <lineage>
        <taxon>Eukaryota</taxon>
        <taxon>Metazoa</taxon>
        <taxon>Chordata</taxon>
        <taxon>Craniata</taxon>
        <taxon>Vertebrata</taxon>
        <taxon>Euteleostomi</taxon>
        <taxon>Actinopterygii</taxon>
        <taxon>Neopterygii</taxon>
        <taxon>Teleostei</taxon>
        <taxon>Anguilliformes</taxon>
        <taxon>Anguillidae</taxon>
        <taxon>Anguilla</taxon>
    </lineage>
</organism>
<sequence length="98" mass="10840">MDVQDTAELLIFIRGVTANFEMCEELAALQSLKGTTTGEDIFDKVCQTMQQLDLDWAKLASITTDGAPSMVGASRGLIGRMNREMEERGLTARYKYTA</sequence>
<dbReference type="EMBL" id="JAFIRN010000003">
    <property type="protein sequence ID" value="KAG5852650.1"/>
    <property type="molecule type" value="Genomic_DNA"/>
</dbReference>
<keyword evidence="2" id="KW-1185">Reference proteome</keyword>
<accession>A0A9D3MPX9</accession>
<gene>
    <name evidence="1" type="ORF">ANANG_G00064790</name>
</gene>